<proteinExistence type="predicted"/>
<dbReference type="InterPro" id="IPR009835">
    <property type="entry name" value="SrtB"/>
</dbReference>
<dbReference type="EMBL" id="AWVF01000070">
    <property type="protein sequence ID" value="ERJ97015.1"/>
    <property type="molecule type" value="Genomic_DNA"/>
</dbReference>
<accession>U2KY39</accession>
<dbReference type="eggNOG" id="COG4509">
    <property type="taxonomic scope" value="Bacteria"/>
</dbReference>
<dbReference type="OrthoDB" id="9806013at2"/>
<protein>
    <submittedName>
        <fullName evidence="2">Sortase, SrtB family</fullName>
    </submittedName>
</protein>
<sequence length="267" mass="29962">MKQRSVKSKKKIYSQIFGIAVSLLLSVAVISSAVFLHESHYFNSSESHVLEVLRGMDGKSEVRSWDDDRNLKRRETLLQKGCADNPDMIGWLVLPQTMIDYPLMGGTDSDRYTDHNYEGGYDLYGTPFLDSRNAVDFSDFFSLVFGHDMNNSAMFGSLDDFLQESAFADLSDGVLLLPDERYRLEVTASIAATCPAQELIDQIMTADAAEQPQLLEQLLEMAAVKKDDVTVSEEDHWVMLSTLDYADEKNDNGTPSMLLLKLRTSTT</sequence>
<evidence type="ECO:0000313" key="3">
    <source>
        <dbReference type="Proteomes" id="UP000016662"/>
    </source>
</evidence>
<dbReference type="HOGENOM" id="CLU_034078_3_0_9"/>
<dbReference type="GeneID" id="93692838"/>
<feature type="transmembrane region" description="Helical" evidence="1">
    <location>
        <begin position="12"/>
        <end position="36"/>
    </location>
</feature>
<evidence type="ECO:0000313" key="2">
    <source>
        <dbReference type="EMBL" id="ERJ97015.1"/>
    </source>
</evidence>
<comment type="caution">
    <text evidence="2">The sequence shown here is derived from an EMBL/GenBank/DDBJ whole genome shotgun (WGS) entry which is preliminary data.</text>
</comment>
<dbReference type="RefSeq" id="WP_021681819.1">
    <property type="nucleotide sequence ID" value="NZ_KI260385.1"/>
</dbReference>
<name>U2KY39_9FIRM</name>
<keyword evidence="1" id="KW-1133">Transmembrane helix</keyword>
<dbReference type="CDD" id="cd05826">
    <property type="entry name" value="Sortase_B"/>
    <property type="match status" value="1"/>
</dbReference>
<reference evidence="2 3" key="1">
    <citation type="submission" date="2013-07" db="EMBL/GenBank/DDBJ databases">
        <authorList>
            <person name="Weinstock G."/>
            <person name="Sodergren E."/>
            <person name="Wylie T."/>
            <person name="Fulton L."/>
            <person name="Fulton R."/>
            <person name="Fronick C."/>
            <person name="O'Laughlin M."/>
            <person name="Godfrey J."/>
            <person name="Miner T."/>
            <person name="Herter B."/>
            <person name="Appelbaum E."/>
            <person name="Cordes M."/>
            <person name="Lek S."/>
            <person name="Wollam A."/>
            <person name="Pepin K.H."/>
            <person name="Palsikar V.B."/>
            <person name="Mitreva M."/>
            <person name="Wilson R.K."/>
        </authorList>
    </citation>
    <scope>NUCLEOTIDE SEQUENCE [LARGE SCALE GENOMIC DNA]</scope>
    <source>
        <strain evidence="2 3">ATCC 27760</strain>
    </source>
</reference>
<dbReference type="InterPro" id="IPR023365">
    <property type="entry name" value="Sortase_dom-sf"/>
</dbReference>
<dbReference type="Proteomes" id="UP000016662">
    <property type="component" value="Unassembled WGS sequence"/>
</dbReference>
<evidence type="ECO:0000256" key="1">
    <source>
        <dbReference type="SAM" id="Phobius"/>
    </source>
</evidence>
<dbReference type="Gene3D" id="2.40.260.10">
    <property type="entry name" value="Sortase"/>
    <property type="match status" value="1"/>
</dbReference>
<dbReference type="STRING" id="411473.RUMCAL_00608"/>
<keyword evidence="1" id="KW-0472">Membrane</keyword>
<dbReference type="SUPFAM" id="SSF63817">
    <property type="entry name" value="Sortase"/>
    <property type="match status" value="1"/>
</dbReference>
<keyword evidence="3" id="KW-1185">Reference proteome</keyword>
<dbReference type="PATRIC" id="fig|411473.3.peg.478"/>
<dbReference type="AlphaFoldDB" id="U2KY39"/>
<organism evidence="2 3">
    <name type="scientific">Ruminococcus callidus ATCC 27760</name>
    <dbReference type="NCBI Taxonomy" id="411473"/>
    <lineage>
        <taxon>Bacteria</taxon>
        <taxon>Bacillati</taxon>
        <taxon>Bacillota</taxon>
        <taxon>Clostridia</taxon>
        <taxon>Eubacteriales</taxon>
        <taxon>Oscillospiraceae</taxon>
        <taxon>Ruminococcus</taxon>
    </lineage>
</organism>
<gene>
    <name evidence="2" type="ORF">RUMCAL_00608</name>
</gene>
<keyword evidence="1" id="KW-0812">Transmembrane</keyword>